<dbReference type="OrthoDB" id="3799378at2759"/>
<feature type="compositionally biased region" description="Basic and acidic residues" evidence="1">
    <location>
        <begin position="325"/>
        <end position="334"/>
    </location>
</feature>
<feature type="region of interest" description="Disordered" evidence="1">
    <location>
        <begin position="373"/>
        <end position="473"/>
    </location>
</feature>
<reference evidence="3" key="1">
    <citation type="journal article" date="2020" name="Stud. Mycol.">
        <title>101 Dothideomycetes genomes: A test case for predicting lifestyles and emergence of pathogens.</title>
        <authorList>
            <person name="Haridas S."/>
            <person name="Albert R."/>
            <person name="Binder M."/>
            <person name="Bloem J."/>
            <person name="LaButti K."/>
            <person name="Salamov A."/>
            <person name="Andreopoulos B."/>
            <person name="Baker S."/>
            <person name="Barry K."/>
            <person name="Bills G."/>
            <person name="Bluhm B."/>
            <person name="Cannon C."/>
            <person name="Castanera R."/>
            <person name="Culley D."/>
            <person name="Daum C."/>
            <person name="Ezra D."/>
            <person name="Gonzalez J."/>
            <person name="Henrissat B."/>
            <person name="Kuo A."/>
            <person name="Liang C."/>
            <person name="Lipzen A."/>
            <person name="Lutzoni F."/>
            <person name="Magnuson J."/>
            <person name="Mondo S."/>
            <person name="Nolan M."/>
            <person name="Ohm R."/>
            <person name="Pangilinan J."/>
            <person name="Park H.-J."/>
            <person name="Ramirez L."/>
            <person name="Alfaro M."/>
            <person name="Sun H."/>
            <person name="Tritt A."/>
            <person name="Yoshinaga Y."/>
            <person name="Zwiers L.-H."/>
            <person name="Turgeon B."/>
            <person name="Goodwin S."/>
            <person name="Spatafora J."/>
            <person name="Crous P."/>
            <person name="Grigoriev I."/>
        </authorList>
    </citation>
    <scope>NUCLEOTIDE SEQUENCE [LARGE SCALE GENOMIC DNA]</scope>
    <source>
        <strain evidence="3">CBS 304.66</strain>
    </source>
</reference>
<dbReference type="Proteomes" id="UP000800093">
    <property type="component" value="Unassembled WGS sequence"/>
</dbReference>
<feature type="compositionally biased region" description="Polar residues" evidence="1">
    <location>
        <begin position="390"/>
        <end position="403"/>
    </location>
</feature>
<proteinExistence type="predicted"/>
<feature type="compositionally biased region" description="Basic residues" evidence="1">
    <location>
        <begin position="7"/>
        <end position="16"/>
    </location>
</feature>
<dbReference type="AlphaFoldDB" id="A0A9P4N4T0"/>
<feature type="compositionally biased region" description="Polar residues" evidence="1">
    <location>
        <begin position="114"/>
        <end position="131"/>
    </location>
</feature>
<sequence>MKDSLQKAKKGKRKSKRPDTREPPEDEAKLKERLKAHAQEAIEFALWKGDSLDSHKDIVRILRSHLRDRCLPRNHFDLLDPADHCDLYIYVTKSPNRFADLSPPLHQPTLHTQIKHGQTTPVQSPATTECDGQSEGRAEQDRDEAAREEDLVDEGEMFNVNVYHASYTGPEVVKAYYCQNARSYISVSIIKRHRLTPDPDESIRLAWEESDISRQGPKMKSTRFLVVEDDKVRNDLAIGKEWDQADELDYELSRLDLDHCGGMDEALESEEDGEDEGEDEEDEDEDSSQDGSEEEEDAGDDDEEGLSEASEVEDGEYECEDGADVEQRSSDDSYVRVSAPNQLILQSTWPAIRYRDRGYRAAAKVLRHLIEDYSDDEPNQPSPIPGTTKVGRSQSNRASSKLSLNLPRVKGTTQRATGSKQPAFEPESKTRKKHRTTKSAQVLPKRRDSGLVSHVSNENPPLSRPSHLKTKKKSQYGFHVGVARVRNLLGEFSIPPPLKLRRQKWRFRNPKGNLLVLVAICRRKYQSLLHVSRVRSLQARGTSKLRVAGYRTDLLQPVE</sequence>
<keyword evidence="3" id="KW-1185">Reference proteome</keyword>
<feature type="compositionally biased region" description="Basic and acidic residues" evidence="1">
    <location>
        <begin position="134"/>
        <end position="149"/>
    </location>
</feature>
<accession>A0A9P4N4T0</accession>
<dbReference type="EMBL" id="ML986610">
    <property type="protein sequence ID" value="KAF2265168.1"/>
    <property type="molecule type" value="Genomic_DNA"/>
</dbReference>
<feature type="region of interest" description="Disordered" evidence="1">
    <location>
        <begin position="1"/>
        <end position="28"/>
    </location>
</feature>
<feature type="compositionally biased region" description="Acidic residues" evidence="1">
    <location>
        <begin position="266"/>
        <end position="324"/>
    </location>
</feature>
<feature type="compositionally biased region" description="Basic and acidic residues" evidence="1">
    <location>
        <begin position="17"/>
        <end position="28"/>
    </location>
</feature>
<organism evidence="2 3">
    <name type="scientific">Lojkania enalia</name>
    <dbReference type="NCBI Taxonomy" id="147567"/>
    <lineage>
        <taxon>Eukaryota</taxon>
        <taxon>Fungi</taxon>
        <taxon>Dikarya</taxon>
        <taxon>Ascomycota</taxon>
        <taxon>Pezizomycotina</taxon>
        <taxon>Dothideomycetes</taxon>
        <taxon>Pleosporomycetidae</taxon>
        <taxon>Pleosporales</taxon>
        <taxon>Pleosporales incertae sedis</taxon>
        <taxon>Lojkania</taxon>
    </lineage>
</organism>
<protein>
    <submittedName>
        <fullName evidence="2">Uncharacterized protein</fullName>
    </submittedName>
</protein>
<gene>
    <name evidence="2" type="ORF">CC78DRAFT_567752</name>
</gene>
<comment type="caution">
    <text evidence="2">The sequence shown here is derived from an EMBL/GenBank/DDBJ whole genome shotgun (WGS) entry which is preliminary data.</text>
</comment>
<evidence type="ECO:0000313" key="3">
    <source>
        <dbReference type="Proteomes" id="UP000800093"/>
    </source>
</evidence>
<name>A0A9P4N4T0_9PLEO</name>
<feature type="region of interest" description="Disordered" evidence="1">
    <location>
        <begin position="114"/>
        <end position="150"/>
    </location>
</feature>
<feature type="compositionally biased region" description="Polar residues" evidence="1">
    <location>
        <begin position="411"/>
        <end position="420"/>
    </location>
</feature>
<feature type="region of interest" description="Disordered" evidence="1">
    <location>
        <begin position="266"/>
        <end position="334"/>
    </location>
</feature>
<evidence type="ECO:0000313" key="2">
    <source>
        <dbReference type="EMBL" id="KAF2265168.1"/>
    </source>
</evidence>
<evidence type="ECO:0000256" key="1">
    <source>
        <dbReference type="SAM" id="MobiDB-lite"/>
    </source>
</evidence>